<dbReference type="PANTHER" id="PTHR32071">
    <property type="entry name" value="TRANSCRIPTIONAL REGULATORY PROTEIN"/>
    <property type="match status" value="1"/>
</dbReference>
<dbReference type="Gene3D" id="3.40.50.300">
    <property type="entry name" value="P-loop containing nucleotide triphosphate hydrolases"/>
    <property type="match status" value="1"/>
</dbReference>
<evidence type="ECO:0000256" key="5">
    <source>
        <dbReference type="ARBA" id="ARBA00023015"/>
    </source>
</evidence>
<evidence type="ECO:0000256" key="8">
    <source>
        <dbReference type="PROSITE-ProRule" id="PRU00169"/>
    </source>
</evidence>
<dbReference type="AlphaFoldDB" id="A0A832GP79"/>
<keyword evidence="4" id="KW-0902">Two-component regulatory system</keyword>
<dbReference type="PROSITE" id="PS50110">
    <property type="entry name" value="RESPONSE_REGULATORY"/>
    <property type="match status" value="1"/>
</dbReference>
<gene>
    <name evidence="11" type="ORF">ENT73_07600</name>
</gene>
<accession>A0A832GP79</accession>
<dbReference type="Gene3D" id="1.10.8.60">
    <property type="match status" value="1"/>
</dbReference>
<dbReference type="GO" id="GO:0043565">
    <property type="term" value="F:sequence-specific DNA binding"/>
    <property type="evidence" value="ECO:0007669"/>
    <property type="project" value="InterPro"/>
</dbReference>
<dbReference type="CDD" id="cd00009">
    <property type="entry name" value="AAA"/>
    <property type="match status" value="1"/>
</dbReference>
<dbReference type="InterPro" id="IPR009057">
    <property type="entry name" value="Homeodomain-like_sf"/>
</dbReference>
<protein>
    <submittedName>
        <fullName evidence="11">Sigma-54-dependent Fis family transcriptional regulator</fullName>
    </submittedName>
</protein>
<evidence type="ECO:0000256" key="3">
    <source>
        <dbReference type="ARBA" id="ARBA00022840"/>
    </source>
</evidence>
<feature type="domain" description="Response regulatory" evidence="10">
    <location>
        <begin position="3"/>
        <end position="117"/>
    </location>
</feature>
<name>A0A832GP79_9BACT</name>
<dbReference type="Pfam" id="PF02954">
    <property type="entry name" value="HTH_8"/>
    <property type="match status" value="1"/>
</dbReference>
<dbReference type="Pfam" id="PF00158">
    <property type="entry name" value="Sigma54_activat"/>
    <property type="match status" value="1"/>
</dbReference>
<dbReference type="InterPro" id="IPR011006">
    <property type="entry name" value="CheY-like_superfamily"/>
</dbReference>
<comment type="caution">
    <text evidence="11">The sequence shown here is derived from an EMBL/GenBank/DDBJ whole genome shotgun (WGS) entry which is preliminary data.</text>
</comment>
<dbReference type="SUPFAM" id="SSF52172">
    <property type="entry name" value="CheY-like"/>
    <property type="match status" value="1"/>
</dbReference>
<dbReference type="InterPro" id="IPR058031">
    <property type="entry name" value="AAA_lid_NorR"/>
</dbReference>
<evidence type="ECO:0000256" key="1">
    <source>
        <dbReference type="ARBA" id="ARBA00022553"/>
    </source>
</evidence>
<reference evidence="11" key="1">
    <citation type="journal article" date="2020" name="mSystems">
        <title>Genome- and Community-Level Interaction Insights into Carbon Utilization and Element Cycling Functions of Hydrothermarchaeota in Hydrothermal Sediment.</title>
        <authorList>
            <person name="Zhou Z."/>
            <person name="Liu Y."/>
            <person name="Xu W."/>
            <person name="Pan J."/>
            <person name="Luo Z.H."/>
            <person name="Li M."/>
        </authorList>
    </citation>
    <scope>NUCLEOTIDE SEQUENCE [LARGE SCALE GENOMIC DNA]</scope>
    <source>
        <strain evidence="11">SpSt-605</strain>
    </source>
</reference>
<dbReference type="EMBL" id="DSZU01000138">
    <property type="protein sequence ID" value="HGV55921.1"/>
    <property type="molecule type" value="Genomic_DNA"/>
</dbReference>
<evidence type="ECO:0000256" key="2">
    <source>
        <dbReference type="ARBA" id="ARBA00022741"/>
    </source>
</evidence>
<dbReference type="PROSITE" id="PS00688">
    <property type="entry name" value="SIGMA54_INTERACT_3"/>
    <property type="match status" value="1"/>
</dbReference>
<dbReference type="PANTHER" id="PTHR32071:SF57">
    <property type="entry name" value="C4-DICARBOXYLATE TRANSPORT TRANSCRIPTIONAL REGULATORY PROTEIN DCTD"/>
    <property type="match status" value="1"/>
</dbReference>
<dbReference type="Pfam" id="PF25601">
    <property type="entry name" value="AAA_lid_14"/>
    <property type="match status" value="1"/>
</dbReference>
<keyword evidence="1 8" id="KW-0597">Phosphoprotein</keyword>
<dbReference type="SUPFAM" id="SSF46689">
    <property type="entry name" value="Homeodomain-like"/>
    <property type="match status" value="1"/>
</dbReference>
<dbReference type="InterPro" id="IPR027417">
    <property type="entry name" value="P-loop_NTPase"/>
</dbReference>
<dbReference type="SMART" id="SM00382">
    <property type="entry name" value="AAA"/>
    <property type="match status" value="1"/>
</dbReference>
<organism evidence="11">
    <name type="scientific">Caldimicrobium thiodismutans</name>
    <dbReference type="NCBI Taxonomy" id="1653476"/>
    <lineage>
        <taxon>Bacteria</taxon>
        <taxon>Pseudomonadati</taxon>
        <taxon>Thermodesulfobacteriota</taxon>
        <taxon>Thermodesulfobacteria</taxon>
        <taxon>Thermodesulfobacteriales</taxon>
        <taxon>Thermodesulfobacteriaceae</taxon>
        <taxon>Caldimicrobium</taxon>
    </lineage>
</organism>
<evidence type="ECO:0000256" key="4">
    <source>
        <dbReference type="ARBA" id="ARBA00023012"/>
    </source>
</evidence>
<evidence type="ECO:0000259" key="9">
    <source>
        <dbReference type="PROSITE" id="PS50045"/>
    </source>
</evidence>
<dbReference type="Pfam" id="PF00072">
    <property type="entry name" value="Response_reg"/>
    <property type="match status" value="1"/>
</dbReference>
<evidence type="ECO:0000259" key="10">
    <source>
        <dbReference type="PROSITE" id="PS50110"/>
    </source>
</evidence>
<dbReference type="InterPro" id="IPR002078">
    <property type="entry name" value="Sigma_54_int"/>
</dbReference>
<dbReference type="Gene3D" id="1.10.10.60">
    <property type="entry name" value="Homeodomain-like"/>
    <property type="match status" value="1"/>
</dbReference>
<keyword evidence="7" id="KW-0804">Transcription</keyword>
<sequence length="446" mass="51271">MTKILIIDDELIVRTALKGVLSNHGFEVKVCENGRKALTLLQEESFDLVLLDLRLPDINGLDLLPEIKKFSPHTGVIVITAYAEVKSAVRAIKEGAFDYLSKPFQEEELLIAIEKFLKFRDLERELKSLKERLPITYLYHDVIAESKVMREILQKVKIVAETDVPVLIYGESGTGKEVVADLIQRLSPRKDKPYIKLNCTAIPETLFESELFGFEKGAFTGAMEGKRGKLELAHGGTILLDEIGDLPLSIQPKLLRVLETNTFYPLGSKKEVKVDVRYIFSTSKDLKKLVEEGKFRDDLFYRINIIPIKIPPLRERKEDLPPLIRFFLQAFAEKYNRPIPEISKEAYLSLLNYDYPGNVRELKHILERAFLLSQNNQITLKDLPEEVVQTPKEHSSKLDYKKCKEIIEKELIFKTLQECQGKKTEAAQRLGISRKTLWKKLKKFNL</sequence>
<dbReference type="PROSITE" id="PS00675">
    <property type="entry name" value="SIGMA54_INTERACT_1"/>
    <property type="match status" value="1"/>
</dbReference>
<dbReference type="GO" id="GO:0000160">
    <property type="term" value="P:phosphorelay signal transduction system"/>
    <property type="evidence" value="ECO:0007669"/>
    <property type="project" value="UniProtKB-KW"/>
</dbReference>
<dbReference type="InterPro" id="IPR003593">
    <property type="entry name" value="AAA+_ATPase"/>
</dbReference>
<dbReference type="GO" id="GO:0006355">
    <property type="term" value="P:regulation of DNA-templated transcription"/>
    <property type="evidence" value="ECO:0007669"/>
    <property type="project" value="InterPro"/>
</dbReference>
<dbReference type="Gene3D" id="3.40.50.2300">
    <property type="match status" value="1"/>
</dbReference>
<dbReference type="InterPro" id="IPR025943">
    <property type="entry name" value="Sigma_54_int_dom_ATP-bd_2"/>
</dbReference>
<dbReference type="FunFam" id="3.40.50.300:FF:000006">
    <property type="entry name" value="DNA-binding transcriptional regulator NtrC"/>
    <property type="match status" value="1"/>
</dbReference>
<dbReference type="InterPro" id="IPR001789">
    <property type="entry name" value="Sig_transdc_resp-reg_receiver"/>
</dbReference>
<dbReference type="InterPro" id="IPR025662">
    <property type="entry name" value="Sigma_54_int_dom_ATP-bd_1"/>
</dbReference>
<evidence type="ECO:0000313" key="11">
    <source>
        <dbReference type="EMBL" id="HGV55921.1"/>
    </source>
</evidence>
<dbReference type="InterPro" id="IPR025944">
    <property type="entry name" value="Sigma_54_int_dom_CS"/>
</dbReference>
<keyword evidence="6" id="KW-0238">DNA-binding</keyword>
<evidence type="ECO:0000256" key="6">
    <source>
        <dbReference type="ARBA" id="ARBA00023125"/>
    </source>
</evidence>
<dbReference type="PROSITE" id="PS50045">
    <property type="entry name" value="SIGMA54_INTERACT_4"/>
    <property type="match status" value="1"/>
</dbReference>
<feature type="domain" description="Sigma-54 factor interaction" evidence="9">
    <location>
        <begin position="142"/>
        <end position="371"/>
    </location>
</feature>
<feature type="modified residue" description="4-aspartylphosphate" evidence="8">
    <location>
        <position position="52"/>
    </location>
</feature>
<dbReference type="GO" id="GO:0005524">
    <property type="term" value="F:ATP binding"/>
    <property type="evidence" value="ECO:0007669"/>
    <property type="project" value="UniProtKB-KW"/>
</dbReference>
<dbReference type="SUPFAM" id="SSF52540">
    <property type="entry name" value="P-loop containing nucleoside triphosphate hydrolases"/>
    <property type="match status" value="1"/>
</dbReference>
<evidence type="ECO:0000256" key="7">
    <source>
        <dbReference type="ARBA" id="ARBA00023163"/>
    </source>
</evidence>
<keyword evidence="2" id="KW-0547">Nucleotide-binding</keyword>
<dbReference type="PROSITE" id="PS00676">
    <property type="entry name" value="SIGMA54_INTERACT_2"/>
    <property type="match status" value="1"/>
</dbReference>
<proteinExistence type="predicted"/>
<keyword evidence="5" id="KW-0805">Transcription regulation</keyword>
<dbReference type="InterPro" id="IPR002197">
    <property type="entry name" value="HTH_Fis"/>
</dbReference>
<dbReference type="SMART" id="SM00448">
    <property type="entry name" value="REC"/>
    <property type="match status" value="1"/>
</dbReference>
<dbReference type="PRINTS" id="PR01590">
    <property type="entry name" value="HTHFIS"/>
</dbReference>
<keyword evidence="3" id="KW-0067">ATP-binding</keyword>
<dbReference type="FunFam" id="3.40.50.2300:FF:000018">
    <property type="entry name" value="DNA-binding transcriptional regulator NtrC"/>
    <property type="match status" value="1"/>
</dbReference>